<dbReference type="Pfam" id="PF13302">
    <property type="entry name" value="Acetyltransf_3"/>
    <property type="match status" value="1"/>
</dbReference>
<dbReference type="InterPro" id="IPR016181">
    <property type="entry name" value="Acyl_CoA_acyltransferase"/>
</dbReference>
<accession>A0A246JJ58</accession>
<evidence type="ECO:0000259" key="1">
    <source>
        <dbReference type="PROSITE" id="PS51186"/>
    </source>
</evidence>
<dbReference type="SUPFAM" id="SSF55729">
    <property type="entry name" value="Acyl-CoA N-acyltransferases (Nat)"/>
    <property type="match status" value="1"/>
</dbReference>
<dbReference type="PANTHER" id="PTHR43792:SF1">
    <property type="entry name" value="N-ACETYLTRANSFERASE DOMAIN-CONTAINING PROTEIN"/>
    <property type="match status" value="1"/>
</dbReference>
<dbReference type="PANTHER" id="PTHR43792">
    <property type="entry name" value="GNAT FAMILY, PUTATIVE (AFU_ORTHOLOGUE AFUA_3G00765)-RELATED-RELATED"/>
    <property type="match status" value="1"/>
</dbReference>
<reference evidence="2 3" key="1">
    <citation type="journal article" date="2002" name="Int. J. Syst. Evol. Microbiol.">
        <title>Sphingopyxis witflariensis sp. nov., isolated from activated sludge.</title>
        <authorList>
            <person name="Kampfer P."/>
            <person name="Witzenberger R."/>
            <person name="Denner E.B."/>
            <person name="Busse H.J."/>
            <person name="Neef A."/>
        </authorList>
    </citation>
    <scope>NUCLEOTIDE SEQUENCE [LARGE SCALE GENOMIC DNA]</scope>
    <source>
        <strain evidence="2 3">DSM 14551</strain>
    </source>
</reference>
<name>A0A246JJ58_9SPHN</name>
<evidence type="ECO:0000313" key="2">
    <source>
        <dbReference type="EMBL" id="OWQ92641.1"/>
    </source>
</evidence>
<evidence type="ECO:0000313" key="3">
    <source>
        <dbReference type="Proteomes" id="UP000197097"/>
    </source>
</evidence>
<dbReference type="PROSITE" id="PS51186">
    <property type="entry name" value="GNAT"/>
    <property type="match status" value="1"/>
</dbReference>
<keyword evidence="3" id="KW-1185">Reference proteome</keyword>
<dbReference type="RefSeq" id="WP_088474059.1">
    <property type="nucleotide sequence ID" value="NZ_NISJ01000012.1"/>
</dbReference>
<proteinExistence type="predicted"/>
<dbReference type="EMBL" id="NISJ01000012">
    <property type="protein sequence ID" value="OWQ92641.1"/>
    <property type="molecule type" value="Genomic_DNA"/>
</dbReference>
<dbReference type="Proteomes" id="UP000197097">
    <property type="component" value="Unassembled WGS sequence"/>
</dbReference>
<comment type="caution">
    <text evidence="2">The sequence shown here is derived from an EMBL/GenBank/DDBJ whole genome shotgun (WGS) entry which is preliminary data.</text>
</comment>
<dbReference type="Gene3D" id="3.40.630.30">
    <property type="match status" value="1"/>
</dbReference>
<sequence>MIRTERLTMRSWRDDDVVPFQAICSDPEVMATLGPPLDMDATAARIAWMRGHEAEHGHCFWALERQSDARLIGWCGVIRGDIAPVADKVEIGWRLARDCWGAGFASEAARGAAAWAFANLPDDEIRAITWQDNVRSRAVMERLGMQYCAELDFDHPKLAEDDPLRPHVTYSLSRLAWETV</sequence>
<feature type="domain" description="N-acetyltransferase" evidence="1">
    <location>
        <begin position="7"/>
        <end position="165"/>
    </location>
</feature>
<dbReference type="AlphaFoldDB" id="A0A246JJ58"/>
<gene>
    <name evidence="2" type="ORF">CDQ91_17825</name>
</gene>
<protein>
    <submittedName>
        <fullName evidence="2">GNAT family N-acetyltransferase</fullName>
    </submittedName>
</protein>
<dbReference type="GO" id="GO:0016747">
    <property type="term" value="F:acyltransferase activity, transferring groups other than amino-acyl groups"/>
    <property type="evidence" value="ECO:0007669"/>
    <property type="project" value="InterPro"/>
</dbReference>
<organism evidence="2 3">
    <name type="scientific">Sphingopyxis witflariensis</name>
    <dbReference type="NCBI Taxonomy" id="173675"/>
    <lineage>
        <taxon>Bacteria</taxon>
        <taxon>Pseudomonadati</taxon>
        <taxon>Pseudomonadota</taxon>
        <taxon>Alphaproteobacteria</taxon>
        <taxon>Sphingomonadales</taxon>
        <taxon>Sphingomonadaceae</taxon>
        <taxon>Sphingopyxis</taxon>
    </lineage>
</organism>
<dbReference type="InterPro" id="IPR000182">
    <property type="entry name" value="GNAT_dom"/>
</dbReference>
<keyword evidence="2" id="KW-0808">Transferase</keyword>
<dbReference type="InterPro" id="IPR051531">
    <property type="entry name" value="N-acetyltransferase"/>
</dbReference>
<dbReference type="OrthoDB" id="6293260at2"/>